<evidence type="ECO:0000256" key="6">
    <source>
        <dbReference type="ARBA" id="ARBA00023136"/>
    </source>
</evidence>
<name>A0ABR8XFI4_9BACL</name>
<keyword evidence="5 8" id="KW-1133">Transmembrane helix</keyword>
<reference evidence="9 10" key="1">
    <citation type="submission" date="2020-08" db="EMBL/GenBank/DDBJ databases">
        <title>A Genomic Blueprint of the Chicken Gut Microbiome.</title>
        <authorList>
            <person name="Gilroy R."/>
            <person name="Ravi A."/>
            <person name="Getino M."/>
            <person name="Pursley I."/>
            <person name="Horton D.L."/>
            <person name="Alikhan N.-F."/>
            <person name="Baker D."/>
            <person name="Gharbi K."/>
            <person name="Hall N."/>
            <person name="Watson M."/>
            <person name="Adriaenssens E.M."/>
            <person name="Foster-Nyarko E."/>
            <person name="Jarju S."/>
            <person name="Secka A."/>
            <person name="Antonio M."/>
            <person name="Oren A."/>
            <person name="Chaudhuri R."/>
            <person name="La Ragione R.M."/>
            <person name="Hildebrand F."/>
            <person name="Pallen M.J."/>
        </authorList>
    </citation>
    <scope>NUCLEOTIDE SEQUENCE [LARGE SCALE GENOMIC DNA]</scope>
    <source>
        <strain evidence="9 10">Re31</strain>
    </source>
</reference>
<sequence length="120" mass="13320">MHWLYLCLAIIFEVAGTISMKLSDGFSKLVPSVALILFYICSLVFLTLTLKEIEVSIAYAIWSGMGIVLITLIGVMYFNESINFLKVFAIVLIIIGVVTLNLTEENHSSASKDKIEQISN</sequence>
<protein>
    <submittedName>
        <fullName evidence="9">Multidrug efflux SMR transporter</fullName>
    </submittedName>
</protein>
<keyword evidence="10" id="KW-1185">Reference proteome</keyword>
<dbReference type="Gene3D" id="1.10.3730.20">
    <property type="match status" value="1"/>
</dbReference>
<proteinExistence type="inferred from homology"/>
<evidence type="ECO:0000256" key="3">
    <source>
        <dbReference type="ARBA" id="ARBA00022475"/>
    </source>
</evidence>
<dbReference type="EMBL" id="JACSQA010000029">
    <property type="protein sequence ID" value="MBD8028007.1"/>
    <property type="molecule type" value="Genomic_DNA"/>
</dbReference>
<dbReference type="InterPro" id="IPR037185">
    <property type="entry name" value="EmrE-like"/>
</dbReference>
<evidence type="ECO:0000256" key="7">
    <source>
        <dbReference type="RuleBase" id="RU003942"/>
    </source>
</evidence>
<organism evidence="9 10">
    <name type="scientific">Ureibacillus galli</name>
    <dbReference type="NCBI Taxonomy" id="2762222"/>
    <lineage>
        <taxon>Bacteria</taxon>
        <taxon>Bacillati</taxon>
        <taxon>Bacillota</taxon>
        <taxon>Bacilli</taxon>
        <taxon>Bacillales</taxon>
        <taxon>Caryophanaceae</taxon>
        <taxon>Ureibacillus</taxon>
    </lineage>
</organism>
<dbReference type="PANTHER" id="PTHR30561:SF1">
    <property type="entry name" value="MULTIDRUG TRANSPORTER EMRE"/>
    <property type="match status" value="1"/>
</dbReference>
<evidence type="ECO:0000313" key="10">
    <source>
        <dbReference type="Proteomes" id="UP000640930"/>
    </source>
</evidence>
<feature type="transmembrane region" description="Helical" evidence="8">
    <location>
        <begin position="84"/>
        <end position="102"/>
    </location>
</feature>
<evidence type="ECO:0000256" key="4">
    <source>
        <dbReference type="ARBA" id="ARBA00022692"/>
    </source>
</evidence>
<evidence type="ECO:0000313" key="9">
    <source>
        <dbReference type="EMBL" id="MBD8028007.1"/>
    </source>
</evidence>
<dbReference type="RefSeq" id="WP_191708427.1">
    <property type="nucleotide sequence ID" value="NZ_JACSQA010000029.1"/>
</dbReference>
<keyword evidence="4 7" id="KW-0812">Transmembrane</keyword>
<accession>A0ABR8XFI4</accession>
<evidence type="ECO:0000256" key="8">
    <source>
        <dbReference type="SAM" id="Phobius"/>
    </source>
</evidence>
<dbReference type="InterPro" id="IPR000390">
    <property type="entry name" value="Small_drug/metabolite_transptr"/>
</dbReference>
<dbReference type="InterPro" id="IPR045324">
    <property type="entry name" value="Small_multidrug_res"/>
</dbReference>
<dbReference type="Pfam" id="PF00893">
    <property type="entry name" value="Multi_Drug_Res"/>
    <property type="match status" value="1"/>
</dbReference>
<gene>
    <name evidence="9" type="ORF">H9636_15250</name>
</gene>
<comment type="caution">
    <text evidence="9">The sequence shown here is derived from an EMBL/GenBank/DDBJ whole genome shotgun (WGS) entry which is preliminary data.</text>
</comment>
<dbReference type="PANTHER" id="PTHR30561">
    <property type="entry name" value="SMR FAMILY PROTON-DEPENDENT DRUG EFFLUX TRANSPORTER SUGE"/>
    <property type="match status" value="1"/>
</dbReference>
<feature type="transmembrane region" description="Helical" evidence="8">
    <location>
        <begin position="32"/>
        <end position="50"/>
    </location>
</feature>
<feature type="transmembrane region" description="Helical" evidence="8">
    <location>
        <begin position="57"/>
        <end position="78"/>
    </location>
</feature>
<comment type="subcellular location">
    <subcellularLocation>
        <location evidence="1 7">Cell membrane</location>
        <topology evidence="1 7">Multi-pass membrane protein</topology>
    </subcellularLocation>
</comment>
<evidence type="ECO:0000256" key="1">
    <source>
        <dbReference type="ARBA" id="ARBA00004651"/>
    </source>
</evidence>
<dbReference type="SUPFAM" id="SSF103481">
    <property type="entry name" value="Multidrug resistance efflux transporter EmrE"/>
    <property type="match status" value="1"/>
</dbReference>
<keyword evidence="6 8" id="KW-0472">Membrane</keyword>
<keyword evidence="3" id="KW-1003">Cell membrane</keyword>
<evidence type="ECO:0000256" key="5">
    <source>
        <dbReference type="ARBA" id="ARBA00022989"/>
    </source>
</evidence>
<dbReference type="Proteomes" id="UP000640930">
    <property type="component" value="Unassembled WGS sequence"/>
</dbReference>
<keyword evidence="2" id="KW-0813">Transport</keyword>
<comment type="similarity">
    <text evidence="7">Belongs to the drug/metabolite transporter (DMT) superfamily. Small multidrug resistance (SMR) (TC 2.A.7.1) family.</text>
</comment>
<evidence type="ECO:0000256" key="2">
    <source>
        <dbReference type="ARBA" id="ARBA00022448"/>
    </source>
</evidence>